<dbReference type="GO" id="GO:0006189">
    <property type="term" value="P:'de novo' IMP biosynthetic process"/>
    <property type="evidence" value="ECO:0007669"/>
    <property type="project" value="UniProtKB-UniRule"/>
</dbReference>
<keyword evidence="9" id="KW-1185">Reference proteome</keyword>
<name>A0A271J3H1_9BACT</name>
<evidence type="ECO:0000256" key="2">
    <source>
        <dbReference type="ARBA" id="ARBA00022679"/>
    </source>
</evidence>
<feature type="active site" description="Proton donor" evidence="6">
    <location>
        <position position="106"/>
    </location>
</feature>
<comment type="catalytic activity">
    <reaction evidence="5 6">
        <text>N(1)-(5-phospho-beta-D-ribosyl)glycinamide + (6R)-10-formyltetrahydrofolate = N(2)-formyl-N(1)-(5-phospho-beta-D-ribosyl)glycinamide + (6S)-5,6,7,8-tetrahydrofolate + H(+)</text>
        <dbReference type="Rhea" id="RHEA:15053"/>
        <dbReference type="ChEBI" id="CHEBI:15378"/>
        <dbReference type="ChEBI" id="CHEBI:57453"/>
        <dbReference type="ChEBI" id="CHEBI:143788"/>
        <dbReference type="ChEBI" id="CHEBI:147286"/>
        <dbReference type="ChEBI" id="CHEBI:195366"/>
        <dbReference type="EC" id="2.1.2.2"/>
    </reaction>
</comment>
<evidence type="ECO:0000259" key="7">
    <source>
        <dbReference type="Pfam" id="PF00551"/>
    </source>
</evidence>
<dbReference type="PANTHER" id="PTHR43369">
    <property type="entry name" value="PHOSPHORIBOSYLGLYCINAMIDE FORMYLTRANSFERASE"/>
    <property type="match status" value="1"/>
</dbReference>
<comment type="pathway">
    <text evidence="1 6">Purine metabolism; IMP biosynthesis via de novo pathway; N(2)-formyl-N(1)-(5-phospho-D-ribosyl)glycinamide from N(1)-(5-phospho-D-ribosyl)glycinamide (10-formyl THF route): step 1/1.</text>
</comment>
<evidence type="ECO:0000256" key="4">
    <source>
        <dbReference type="ARBA" id="ARBA00038440"/>
    </source>
</evidence>
<feature type="domain" description="Formyl transferase N-terminal" evidence="7">
    <location>
        <begin position="1"/>
        <end position="184"/>
    </location>
</feature>
<dbReference type="Gene3D" id="3.40.50.170">
    <property type="entry name" value="Formyl transferase, N-terminal domain"/>
    <property type="match status" value="1"/>
</dbReference>
<dbReference type="InterPro" id="IPR004607">
    <property type="entry name" value="GART"/>
</dbReference>
<dbReference type="GO" id="GO:0004644">
    <property type="term" value="F:phosphoribosylglycinamide formyltransferase activity"/>
    <property type="evidence" value="ECO:0007669"/>
    <property type="project" value="UniProtKB-UniRule"/>
</dbReference>
<dbReference type="Proteomes" id="UP000216339">
    <property type="component" value="Unassembled WGS sequence"/>
</dbReference>
<feature type="binding site" evidence="6">
    <location>
        <begin position="11"/>
        <end position="13"/>
    </location>
    <ligand>
        <name>N(1)-(5-phospho-beta-D-ribosyl)glycinamide</name>
        <dbReference type="ChEBI" id="CHEBI:143788"/>
    </ligand>
</feature>
<accession>A0A271J3H1</accession>
<dbReference type="EC" id="2.1.2.2" evidence="6"/>
<evidence type="ECO:0000256" key="5">
    <source>
        <dbReference type="ARBA" id="ARBA00047664"/>
    </source>
</evidence>
<dbReference type="RefSeq" id="WP_095511263.1">
    <property type="nucleotide sequence ID" value="NZ_MQWD01000001.1"/>
</dbReference>
<comment type="caution">
    <text evidence="6">Lacks conserved residue(s) required for the propagation of feature annotation.</text>
</comment>
<feature type="binding site" evidence="6">
    <location>
        <position position="104"/>
    </location>
    <ligand>
        <name>(6R)-10-formyltetrahydrofolate</name>
        <dbReference type="ChEBI" id="CHEBI:195366"/>
    </ligand>
</feature>
<evidence type="ECO:0000256" key="1">
    <source>
        <dbReference type="ARBA" id="ARBA00005054"/>
    </source>
</evidence>
<proteinExistence type="inferred from homology"/>
<keyword evidence="2 6" id="KW-0808">Transferase</keyword>
<keyword evidence="3 6" id="KW-0658">Purine biosynthesis</keyword>
<dbReference type="OrthoDB" id="9806170at2"/>
<dbReference type="CDD" id="cd08645">
    <property type="entry name" value="FMT_core_GART"/>
    <property type="match status" value="1"/>
</dbReference>
<evidence type="ECO:0000256" key="6">
    <source>
        <dbReference type="HAMAP-Rule" id="MF_01930"/>
    </source>
</evidence>
<dbReference type="SUPFAM" id="SSF53328">
    <property type="entry name" value="Formyltransferase"/>
    <property type="match status" value="1"/>
</dbReference>
<dbReference type="Pfam" id="PF00551">
    <property type="entry name" value="Formyl_trans_N"/>
    <property type="match status" value="1"/>
</dbReference>
<comment type="function">
    <text evidence="6">Catalyzes the transfer of a formyl group from 10-formyltetrahydrofolate to 5-phospho-ribosyl-glycinamide (GAR), producing 5-phospho-ribosyl-N-formylglycinamide (FGAR) and tetrahydrofolate.</text>
</comment>
<dbReference type="AlphaFoldDB" id="A0A271J3H1"/>
<feature type="site" description="Raises pKa of active site His" evidence="6">
    <location>
        <position position="147"/>
    </location>
</feature>
<comment type="caution">
    <text evidence="8">The sequence shown here is derived from an EMBL/GenBank/DDBJ whole genome shotgun (WGS) entry which is preliminary data.</text>
</comment>
<evidence type="ECO:0000256" key="3">
    <source>
        <dbReference type="ARBA" id="ARBA00022755"/>
    </source>
</evidence>
<evidence type="ECO:0000313" key="9">
    <source>
        <dbReference type="Proteomes" id="UP000216339"/>
    </source>
</evidence>
<evidence type="ECO:0000313" key="8">
    <source>
        <dbReference type="EMBL" id="PAP77594.1"/>
    </source>
</evidence>
<dbReference type="InterPro" id="IPR001555">
    <property type="entry name" value="GART_AS"/>
</dbReference>
<sequence length="210" mass="22243">MRLALFASGGGSNAGAILDAIDAGRLRAEPVLLVSDRPGIGALARAEARDIPTEVIAPLSDASRFAQALLNALARQEADAIALAGYLKKIPDPVVWAFRDRILNVHPSLLPAFGGAGWYGKRVHQGVLDAGCRVTGATVHLVDDEYDTGPIVLQEAVRVEPDDTPETLATRVLAVEHRLFPQALALLADGRLQVEAGRVRILPPSRPSAS</sequence>
<gene>
    <name evidence="6" type="primary">purN</name>
    <name evidence="8" type="ORF">BSZ37_14660</name>
</gene>
<dbReference type="PROSITE" id="PS00373">
    <property type="entry name" value="GART"/>
    <property type="match status" value="1"/>
</dbReference>
<dbReference type="GO" id="GO:0005737">
    <property type="term" value="C:cytoplasm"/>
    <property type="evidence" value="ECO:0007669"/>
    <property type="project" value="TreeGrafter"/>
</dbReference>
<dbReference type="HAMAP" id="MF_01930">
    <property type="entry name" value="PurN"/>
    <property type="match status" value="1"/>
</dbReference>
<organism evidence="8 9">
    <name type="scientific">Rubrivirga marina</name>
    <dbReference type="NCBI Taxonomy" id="1196024"/>
    <lineage>
        <taxon>Bacteria</taxon>
        <taxon>Pseudomonadati</taxon>
        <taxon>Rhodothermota</taxon>
        <taxon>Rhodothermia</taxon>
        <taxon>Rhodothermales</taxon>
        <taxon>Rubricoccaceae</taxon>
        <taxon>Rubrivirga</taxon>
    </lineage>
</organism>
<comment type="similarity">
    <text evidence="4 6">Belongs to the GART family.</text>
</comment>
<reference evidence="8 9" key="1">
    <citation type="submission" date="2016-11" db="EMBL/GenBank/DDBJ databases">
        <title>Study of marine rhodopsin-containing bacteria.</title>
        <authorList>
            <person name="Yoshizawa S."/>
            <person name="Kumagai Y."/>
            <person name="Kogure K."/>
        </authorList>
    </citation>
    <scope>NUCLEOTIDE SEQUENCE [LARGE SCALE GENOMIC DNA]</scope>
    <source>
        <strain evidence="8 9">SAORIC-28</strain>
    </source>
</reference>
<dbReference type="InterPro" id="IPR002376">
    <property type="entry name" value="Formyl_transf_N"/>
</dbReference>
<feature type="binding site" evidence="6">
    <location>
        <position position="64"/>
    </location>
    <ligand>
        <name>(6R)-10-formyltetrahydrofolate</name>
        <dbReference type="ChEBI" id="CHEBI:195366"/>
    </ligand>
</feature>
<dbReference type="InterPro" id="IPR036477">
    <property type="entry name" value="Formyl_transf_N_sf"/>
</dbReference>
<dbReference type="UniPathway" id="UPA00074">
    <property type="reaction ID" value="UER00126"/>
</dbReference>
<dbReference type="NCBIfam" id="TIGR00639">
    <property type="entry name" value="PurN"/>
    <property type="match status" value="1"/>
</dbReference>
<protein>
    <recommendedName>
        <fullName evidence="6">Phosphoribosylglycinamide formyltransferase</fullName>
        <ecNumber evidence="6">2.1.2.2</ecNumber>
    </recommendedName>
    <alternativeName>
        <fullName evidence="6">5'-phosphoribosylglycinamide transformylase</fullName>
    </alternativeName>
    <alternativeName>
        <fullName evidence="6">GAR transformylase</fullName>
        <shortName evidence="6">GART</shortName>
    </alternativeName>
</protein>
<dbReference type="PANTHER" id="PTHR43369:SF2">
    <property type="entry name" value="PHOSPHORIBOSYLGLYCINAMIDE FORMYLTRANSFERASE"/>
    <property type="match status" value="1"/>
</dbReference>
<dbReference type="EMBL" id="MQWD01000001">
    <property type="protein sequence ID" value="PAP77594.1"/>
    <property type="molecule type" value="Genomic_DNA"/>
</dbReference>